<name>A0AA39CJM6_9EURO</name>
<sequence length="412" mass="45516">MIRLLKMATAQIGLGLFSNDDLYGLNSNAVRPTGMMSVSLLGDSILGATQEAMNVSLGSKRDDGQIEGLTYWQVANGYTAIALHDTWSNISTNAATVDELLAKVETNITNCINEMNDDSMWWSICSLEMLELTNETNHLATAEAIWEHVNSFVIPHGKYIINGIDMEGGVIWSNKTDEVEVNAITTGLYSELSARLSSLQEDESSHDQLLSSAVNSLSWILRAVFNQDEYLVFDHINLNTSQITNWTFTYNTGQAIAASIAVYDAMQGRPLDFIHSQTANAYLDLACNMANHSMTRDSWVNENGTLTEVGAYPGTGEDKKKAYENNDAIGFKAVLLRNLAKLYKALLRDNCHPHVQQQLVDFIKHQYQILQDKDTIGKGQYGPWWDGPMDLPTSHSQLAALDAMAAIHAVGL</sequence>
<dbReference type="Proteomes" id="UP001172673">
    <property type="component" value="Unassembled WGS sequence"/>
</dbReference>
<keyword evidence="2" id="KW-1185">Reference proteome</keyword>
<reference evidence="1" key="1">
    <citation type="submission" date="2022-10" db="EMBL/GenBank/DDBJ databases">
        <title>Culturing micro-colonial fungi from biological soil crusts in the Mojave desert and describing Neophaeococcomyces mojavensis, and introducing the new genera and species Taxawa tesnikishii.</title>
        <authorList>
            <person name="Kurbessoian T."/>
            <person name="Stajich J.E."/>
        </authorList>
    </citation>
    <scope>NUCLEOTIDE SEQUENCE</scope>
    <source>
        <strain evidence="1">TK_41</strain>
    </source>
</reference>
<dbReference type="SUPFAM" id="SSF48208">
    <property type="entry name" value="Six-hairpin glycosidases"/>
    <property type="match status" value="1"/>
</dbReference>
<dbReference type="InterPro" id="IPR005198">
    <property type="entry name" value="Glyco_hydro_76"/>
</dbReference>
<dbReference type="Pfam" id="PF03663">
    <property type="entry name" value="Glyco_hydro_76"/>
    <property type="match status" value="1"/>
</dbReference>
<dbReference type="Gene3D" id="1.50.10.20">
    <property type="match status" value="1"/>
</dbReference>
<dbReference type="PANTHER" id="PTHR47791:SF3">
    <property type="entry name" value="MEIOTICALLY UP-REGULATED GENE 191 PROTEIN"/>
    <property type="match status" value="1"/>
</dbReference>
<dbReference type="InterPro" id="IPR053169">
    <property type="entry name" value="MUG_Protein"/>
</dbReference>
<evidence type="ECO:0000313" key="2">
    <source>
        <dbReference type="Proteomes" id="UP001172673"/>
    </source>
</evidence>
<gene>
    <name evidence="1" type="ORF">H2200_004616</name>
</gene>
<proteinExistence type="predicted"/>
<dbReference type="AlphaFoldDB" id="A0AA39CJM6"/>
<dbReference type="GO" id="GO:0005975">
    <property type="term" value="P:carbohydrate metabolic process"/>
    <property type="evidence" value="ECO:0007669"/>
    <property type="project" value="InterPro"/>
</dbReference>
<comment type="caution">
    <text evidence="1">The sequence shown here is derived from an EMBL/GenBank/DDBJ whole genome shotgun (WGS) entry which is preliminary data.</text>
</comment>
<organism evidence="1 2">
    <name type="scientific">Cladophialophora chaetospira</name>
    <dbReference type="NCBI Taxonomy" id="386627"/>
    <lineage>
        <taxon>Eukaryota</taxon>
        <taxon>Fungi</taxon>
        <taxon>Dikarya</taxon>
        <taxon>Ascomycota</taxon>
        <taxon>Pezizomycotina</taxon>
        <taxon>Eurotiomycetes</taxon>
        <taxon>Chaetothyriomycetidae</taxon>
        <taxon>Chaetothyriales</taxon>
        <taxon>Herpotrichiellaceae</taxon>
        <taxon>Cladophialophora</taxon>
    </lineage>
</organism>
<evidence type="ECO:0000313" key="1">
    <source>
        <dbReference type="EMBL" id="KAJ9611432.1"/>
    </source>
</evidence>
<dbReference type="InterPro" id="IPR008928">
    <property type="entry name" value="6-hairpin_glycosidase_sf"/>
</dbReference>
<protein>
    <submittedName>
        <fullName evidence="1">Uncharacterized protein</fullName>
    </submittedName>
</protein>
<dbReference type="PANTHER" id="PTHR47791">
    <property type="entry name" value="MEIOTICALLY UP-REGULATED GENE 191 PROTEIN"/>
    <property type="match status" value="1"/>
</dbReference>
<accession>A0AA39CJM6</accession>
<dbReference type="EMBL" id="JAPDRK010000006">
    <property type="protein sequence ID" value="KAJ9611432.1"/>
    <property type="molecule type" value="Genomic_DNA"/>
</dbReference>